<sequence>MDDIDPYNRTNRNIELNDDTALFLTIEKIKDLSSRQISIFEINNRYTRGVYLYFNFKSVPKTNSIYAKLKDSIESFKGKSSWRMEYVKNRKSHLIIPQYFYDNDIQRIIPEEEELLLTFKQEVDHAIADLPFLTEKIKQDFQLN</sequence>
<dbReference type="AlphaFoldDB" id="A0A1M5MX88"/>
<protein>
    <submittedName>
        <fullName evidence="1">Uncharacterized protein</fullName>
    </submittedName>
</protein>
<organism evidence="1 2">
    <name type="scientific">Chryseobacterium arachidis</name>
    <dbReference type="NCBI Taxonomy" id="1416778"/>
    <lineage>
        <taxon>Bacteria</taxon>
        <taxon>Pseudomonadati</taxon>
        <taxon>Bacteroidota</taxon>
        <taxon>Flavobacteriia</taxon>
        <taxon>Flavobacteriales</taxon>
        <taxon>Weeksellaceae</taxon>
        <taxon>Chryseobacterium group</taxon>
        <taxon>Chryseobacterium</taxon>
    </lineage>
</organism>
<dbReference type="Proteomes" id="UP000184518">
    <property type="component" value="Unassembled WGS sequence"/>
</dbReference>
<reference evidence="2" key="1">
    <citation type="submission" date="2016-11" db="EMBL/GenBank/DDBJ databases">
        <authorList>
            <person name="Varghese N."/>
            <person name="Submissions S."/>
        </authorList>
    </citation>
    <scope>NUCLEOTIDE SEQUENCE [LARGE SCALE GENOMIC DNA]</scope>
    <source>
        <strain evidence="2">DSM 27619</strain>
    </source>
</reference>
<name>A0A1M5MX88_9FLAO</name>
<keyword evidence="2" id="KW-1185">Reference proteome</keyword>
<evidence type="ECO:0000313" key="2">
    <source>
        <dbReference type="Proteomes" id="UP000184518"/>
    </source>
</evidence>
<accession>A0A1M5MX88</accession>
<dbReference type="STRING" id="1416778.SAMN05443633_1268"/>
<dbReference type="EMBL" id="FQUT01000026">
    <property type="protein sequence ID" value="SHG81373.1"/>
    <property type="molecule type" value="Genomic_DNA"/>
</dbReference>
<gene>
    <name evidence="1" type="ORF">SAMN05443633_1268</name>
</gene>
<evidence type="ECO:0000313" key="1">
    <source>
        <dbReference type="EMBL" id="SHG81373.1"/>
    </source>
</evidence>
<proteinExistence type="predicted"/>